<reference evidence="5 6" key="1">
    <citation type="submission" date="2018-09" db="EMBL/GenBank/DDBJ databases">
        <authorList>
            <person name="Wang Z."/>
        </authorList>
    </citation>
    <scope>NUCLEOTIDE SEQUENCE [LARGE SCALE GENOMIC DNA]</scope>
    <source>
        <strain evidence="5 6">ALS 81</strain>
    </source>
</reference>
<comment type="caution">
    <text evidence="5">The sequence shown here is derived from an EMBL/GenBank/DDBJ whole genome shotgun (WGS) entry which is preliminary data.</text>
</comment>
<dbReference type="SUPFAM" id="SSF51206">
    <property type="entry name" value="cAMP-binding domain-like"/>
    <property type="match status" value="1"/>
</dbReference>
<dbReference type="InterPro" id="IPR014710">
    <property type="entry name" value="RmlC-like_jellyroll"/>
</dbReference>
<protein>
    <submittedName>
        <fullName evidence="5">Crp/Fnr family transcriptional regulator</fullName>
    </submittedName>
</protein>
<dbReference type="EMBL" id="RAQO01000006">
    <property type="protein sequence ID" value="RKF17780.1"/>
    <property type="molecule type" value="Genomic_DNA"/>
</dbReference>
<accession>A0A420EAT1</accession>
<dbReference type="GO" id="GO:0003677">
    <property type="term" value="F:DNA binding"/>
    <property type="evidence" value="ECO:0007669"/>
    <property type="project" value="UniProtKB-KW"/>
</dbReference>
<dbReference type="RefSeq" id="WP_120355007.1">
    <property type="nucleotide sequence ID" value="NZ_RAQO01000006.1"/>
</dbReference>
<dbReference type="SUPFAM" id="SSF46785">
    <property type="entry name" value="Winged helix' DNA-binding domain"/>
    <property type="match status" value="1"/>
</dbReference>
<keyword evidence="3" id="KW-0804">Transcription</keyword>
<dbReference type="GO" id="GO:0006355">
    <property type="term" value="P:regulation of DNA-templated transcription"/>
    <property type="evidence" value="ECO:0007669"/>
    <property type="project" value="InterPro"/>
</dbReference>
<evidence type="ECO:0000256" key="1">
    <source>
        <dbReference type="ARBA" id="ARBA00023015"/>
    </source>
</evidence>
<evidence type="ECO:0000256" key="2">
    <source>
        <dbReference type="ARBA" id="ARBA00023125"/>
    </source>
</evidence>
<feature type="domain" description="HTH crp-type" evidence="4">
    <location>
        <begin position="142"/>
        <end position="213"/>
    </location>
</feature>
<keyword evidence="1" id="KW-0805">Transcription regulation</keyword>
<dbReference type="InterPro" id="IPR018490">
    <property type="entry name" value="cNMP-bd_dom_sf"/>
</dbReference>
<keyword evidence="2" id="KW-0238">DNA-binding</keyword>
<evidence type="ECO:0000313" key="6">
    <source>
        <dbReference type="Proteomes" id="UP000286482"/>
    </source>
</evidence>
<dbReference type="InterPro" id="IPR036390">
    <property type="entry name" value="WH_DNA-bd_sf"/>
</dbReference>
<gene>
    <name evidence="5" type="ORF">DBZ36_10985</name>
</gene>
<evidence type="ECO:0000313" key="5">
    <source>
        <dbReference type="EMBL" id="RKF17780.1"/>
    </source>
</evidence>
<name>A0A420EAT1_9ALTE</name>
<dbReference type="AlphaFoldDB" id="A0A420EAT1"/>
<dbReference type="OrthoDB" id="6213632at2"/>
<dbReference type="PROSITE" id="PS51063">
    <property type="entry name" value="HTH_CRP_2"/>
    <property type="match status" value="1"/>
</dbReference>
<dbReference type="Pfam" id="PF13545">
    <property type="entry name" value="HTH_Crp_2"/>
    <property type="match status" value="1"/>
</dbReference>
<sequence>MIEIFSNEWPCDLSQETKLQLSSIAKLESNLVDIGIGPDSSLLRGAVYIRRGQFSMVLPSGDGRTTTGYLLGAGEWLSGLMVSNDQTSNVGATALSDLELVYFPHSKLFPMFQKNFELYKWLSAIQANLQLKVLQTAVSYLHSLEARVVYFLFDYLRTSATISGALPQLKLNQSQVSEIVGVTRPRVNQVFQVLAKAGEIEIQRGTITFLNIDALGRRLDNVNLEFRDPRTEIAKRYTDL</sequence>
<dbReference type="InterPro" id="IPR012318">
    <property type="entry name" value="HTH_CRP"/>
</dbReference>
<dbReference type="Gene3D" id="2.60.120.10">
    <property type="entry name" value="Jelly Rolls"/>
    <property type="match status" value="1"/>
</dbReference>
<evidence type="ECO:0000256" key="3">
    <source>
        <dbReference type="ARBA" id="ARBA00023163"/>
    </source>
</evidence>
<dbReference type="Proteomes" id="UP000286482">
    <property type="component" value="Unassembled WGS sequence"/>
</dbReference>
<proteinExistence type="predicted"/>
<organism evidence="5 6">
    <name type="scientific">Alginatibacterium sediminis</name>
    <dbReference type="NCBI Taxonomy" id="2164068"/>
    <lineage>
        <taxon>Bacteria</taxon>
        <taxon>Pseudomonadati</taxon>
        <taxon>Pseudomonadota</taxon>
        <taxon>Gammaproteobacteria</taxon>
        <taxon>Alteromonadales</taxon>
        <taxon>Alteromonadaceae</taxon>
        <taxon>Alginatibacterium</taxon>
    </lineage>
</organism>
<keyword evidence="6" id="KW-1185">Reference proteome</keyword>
<evidence type="ECO:0000259" key="4">
    <source>
        <dbReference type="PROSITE" id="PS51063"/>
    </source>
</evidence>